<sequence>MHAGESPVTHIYLSFPYHYECTHRVWYTHTSTTENRIVTIAGYGVQLYIPLMIQFKQQCTDSTTSQSTVSPSSRTLDRPIIPSTTCHDVPNPQYHSNGRNAIIWIKTRKKAKAKAKEVTTPPCNKQRQQAEEAAHSALQH</sequence>
<evidence type="ECO:0000313" key="3">
    <source>
        <dbReference type="Proteomes" id="UP000054559"/>
    </source>
</evidence>
<dbReference type="Proteomes" id="UP000054559">
    <property type="component" value="Unassembled WGS sequence"/>
</dbReference>
<proteinExistence type="predicted"/>
<protein>
    <submittedName>
        <fullName evidence="2">Uncharacterized protein</fullName>
    </submittedName>
</protein>
<evidence type="ECO:0000313" key="2">
    <source>
        <dbReference type="EMBL" id="KMU77601.1"/>
    </source>
</evidence>
<organism evidence="2 3">
    <name type="scientific">Coccidioides immitis RMSCC 3703</name>
    <dbReference type="NCBI Taxonomy" id="454286"/>
    <lineage>
        <taxon>Eukaryota</taxon>
        <taxon>Fungi</taxon>
        <taxon>Dikarya</taxon>
        <taxon>Ascomycota</taxon>
        <taxon>Pezizomycotina</taxon>
        <taxon>Eurotiomycetes</taxon>
        <taxon>Eurotiomycetidae</taxon>
        <taxon>Onygenales</taxon>
        <taxon>Onygenaceae</taxon>
        <taxon>Coccidioides</taxon>
    </lineage>
</organism>
<dbReference type="EMBL" id="DS268121">
    <property type="protein sequence ID" value="KMU77601.1"/>
    <property type="molecule type" value="Genomic_DNA"/>
</dbReference>
<reference evidence="3" key="1">
    <citation type="journal article" date="2010" name="Genome Res.">
        <title>Population genomic sequencing of Coccidioides fungi reveals recent hybridization and transposon control.</title>
        <authorList>
            <person name="Neafsey D.E."/>
            <person name="Barker B.M."/>
            <person name="Sharpton T.J."/>
            <person name="Stajich J.E."/>
            <person name="Park D.J."/>
            <person name="Whiston E."/>
            <person name="Hung C.-Y."/>
            <person name="McMahan C."/>
            <person name="White J."/>
            <person name="Sykes S."/>
            <person name="Heiman D."/>
            <person name="Young S."/>
            <person name="Zeng Q."/>
            <person name="Abouelleil A."/>
            <person name="Aftuck L."/>
            <person name="Bessette D."/>
            <person name="Brown A."/>
            <person name="FitzGerald M."/>
            <person name="Lui A."/>
            <person name="Macdonald J.P."/>
            <person name="Priest M."/>
            <person name="Orbach M.J."/>
            <person name="Galgiani J.N."/>
            <person name="Kirkland T.N."/>
            <person name="Cole G.T."/>
            <person name="Birren B.W."/>
            <person name="Henn M.R."/>
            <person name="Taylor J.W."/>
            <person name="Rounsley S.D."/>
        </authorList>
    </citation>
    <scope>NUCLEOTIDE SEQUENCE [LARGE SCALE GENOMIC DNA]</scope>
    <source>
        <strain evidence="3">RMSCC 3703</strain>
    </source>
</reference>
<dbReference type="AlphaFoldDB" id="A0A0J8QYS6"/>
<gene>
    <name evidence="2" type="ORF">CISG_01358</name>
</gene>
<accession>A0A0J8QYS6</accession>
<name>A0A0J8QYS6_COCIT</name>
<feature type="region of interest" description="Disordered" evidence="1">
    <location>
        <begin position="116"/>
        <end position="140"/>
    </location>
</feature>
<evidence type="ECO:0000256" key="1">
    <source>
        <dbReference type="SAM" id="MobiDB-lite"/>
    </source>
</evidence>